<name>A0A5N5QVL8_9AGAM</name>
<comment type="caution">
    <text evidence="2">The sequence shown here is derived from an EMBL/GenBank/DDBJ whole genome shotgun (WGS) entry which is preliminary data.</text>
</comment>
<gene>
    <name evidence="2" type="ORF">CTheo_737</name>
</gene>
<evidence type="ECO:0008006" key="4">
    <source>
        <dbReference type="Google" id="ProtNLM"/>
    </source>
</evidence>
<proteinExistence type="predicted"/>
<feature type="transmembrane region" description="Helical" evidence="1">
    <location>
        <begin position="124"/>
        <end position="144"/>
    </location>
</feature>
<organism evidence="2 3">
    <name type="scientific">Ceratobasidium theobromae</name>
    <dbReference type="NCBI Taxonomy" id="1582974"/>
    <lineage>
        <taxon>Eukaryota</taxon>
        <taxon>Fungi</taxon>
        <taxon>Dikarya</taxon>
        <taxon>Basidiomycota</taxon>
        <taxon>Agaricomycotina</taxon>
        <taxon>Agaricomycetes</taxon>
        <taxon>Cantharellales</taxon>
        <taxon>Ceratobasidiaceae</taxon>
        <taxon>Ceratobasidium</taxon>
    </lineage>
</organism>
<feature type="transmembrane region" description="Helical" evidence="1">
    <location>
        <begin position="199"/>
        <end position="228"/>
    </location>
</feature>
<accession>A0A5N5QVL8</accession>
<reference evidence="2 3" key="1">
    <citation type="journal article" date="2019" name="Fungal Biol. Biotechnol.">
        <title>Draft genome sequence of fastidious pathogen Ceratobasidium theobromae, which causes vascular-streak dieback in Theobroma cacao.</title>
        <authorList>
            <person name="Ali S.S."/>
            <person name="Asman A."/>
            <person name="Shao J."/>
            <person name="Firmansyah A.P."/>
            <person name="Susilo A.W."/>
            <person name="Rosmana A."/>
            <person name="McMahon P."/>
            <person name="Junaid M."/>
            <person name="Guest D."/>
            <person name="Kheng T.Y."/>
            <person name="Meinhardt L.W."/>
            <person name="Bailey B.A."/>
        </authorList>
    </citation>
    <scope>NUCLEOTIDE SEQUENCE [LARGE SCALE GENOMIC DNA]</scope>
    <source>
        <strain evidence="2 3">CT2</strain>
    </source>
</reference>
<evidence type="ECO:0000313" key="3">
    <source>
        <dbReference type="Proteomes" id="UP000383932"/>
    </source>
</evidence>
<evidence type="ECO:0000256" key="1">
    <source>
        <dbReference type="SAM" id="Phobius"/>
    </source>
</evidence>
<keyword evidence="1" id="KW-1133">Transmembrane helix</keyword>
<dbReference type="Proteomes" id="UP000383932">
    <property type="component" value="Unassembled WGS sequence"/>
</dbReference>
<dbReference type="EMBL" id="SSOP01000006">
    <property type="protein sequence ID" value="KAB5595724.1"/>
    <property type="molecule type" value="Genomic_DNA"/>
</dbReference>
<feature type="transmembrane region" description="Helical" evidence="1">
    <location>
        <begin position="83"/>
        <end position="104"/>
    </location>
</feature>
<feature type="transmembrane region" description="Helical" evidence="1">
    <location>
        <begin position="569"/>
        <end position="592"/>
    </location>
</feature>
<keyword evidence="1" id="KW-0812">Transmembrane</keyword>
<sequence length="664" mass="72069">MSYTAVPHGSYSPPDGVYTNKLMSHSLKEDIELTPVGPPHAHSDQSHSTHLPEHKLSAVQLAHKHEFRQNTTHGRARKILRNIWLTAFLPCIAFAYISFCYAAATRVVPVRVYMVDEPENHLSAIKAGVTTINIIIIALALLPLKSLIDDLKAGGEEFFRMLENTKIGVPIKAVNNVSTPSHSYIRGCLAVAQNHASRYYVGAIVSAIAAALISSLAPAALSVGVLVVDDDITAFRVGAVASDSVIVSTVFQVQNNRRFTARASEAASMGWVQSVLGVEMSFEATSPRYAVPVPLDLDVTSRARYITDVVVMDPICNWTVPDPPLVPPTNASSFTATVNVSLPTFGVGSDLPVTTFQFSSNIKSLKVFSEDSTRELFNLTTKDPPIQGTMGWIMMHCTSCDPKRSFALDESVIDFSGIPYQEYTGPAFLGNGTQTARFSILLCNPRASIETREVRLDGSGKIQVMESSGLPRQGNLNTAQTRLLAGRALRSYPEESGPDSGFDGIGQSGQVQLFFGNVDNSTTTPVLKPRSLEDITQGYIVAQQAAMRSYLSGRMASAYVPGRAQKMKLVFTSSLPQVIVSTVLFAFVALFINICHLRSETDQFTLFSVSAALARSNIGGVCEDVRYADHRRGALQEDVALQTLENKRIRLANTGGPGHSLHME</sequence>
<keyword evidence="3" id="KW-1185">Reference proteome</keyword>
<protein>
    <recommendedName>
        <fullName evidence="4">Transmembrane protein</fullName>
    </recommendedName>
</protein>
<dbReference type="AlphaFoldDB" id="A0A5N5QVL8"/>
<dbReference type="OrthoDB" id="2646225at2759"/>
<evidence type="ECO:0000313" key="2">
    <source>
        <dbReference type="EMBL" id="KAB5595724.1"/>
    </source>
</evidence>
<keyword evidence="1" id="KW-0472">Membrane</keyword>